<accession>A0A9J6BJ13</accession>
<sequence length="158" mass="17825">MNTKLVSLALILALVATSTASAKKRNKSSAITSIGNGKIHYKIDESAKFSNKTTNNIEAKISNISKDFKIEFEEQTEKNENEILIFITSMEKCVENMIKKAYKPNNEIVACLGKKNTHTSELKRAVKFALKVNEVVEGNKVKIDKKKKNRRVNCDEKF</sequence>
<reference evidence="2" key="1">
    <citation type="submission" date="2021-03" db="EMBL/GenBank/DDBJ databases">
        <title>Chromosome level genome of the anhydrobiotic midge Polypedilum vanderplanki.</title>
        <authorList>
            <person name="Yoshida Y."/>
            <person name="Kikawada T."/>
            <person name="Gusev O."/>
        </authorList>
    </citation>
    <scope>NUCLEOTIDE SEQUENCE</scope>
    <source>
        <strain evidence="2">NIAS01</strain>
        <tissue evidence="2">Whole body or cell culture</tissue>
    </source>
</reference>
<organism evidence="2 3">
    <name type="scientific">Polypedilum vanderplanki</name>
    <name type="common">Sleeping chironomid midge</name>
    <dbReference type="NCBI Taxonomy" id="319348"/>
    <lineage>
        <taxon>Eukaryota</taxon>
        <taxon>Metazoa</taxon>
        <taxon>Ecdysozoa</taxon>
        <taxon>Arthropoda</taxon>
        <taxon>Hexapoda</taxon>
        <taxon>Insecta</taxon>
        <taxon>Pterygota</taxon>
        <taxon>Neoptera</taxon>
        <taxon>Endopterygota</taxon>
        <taxon>Diptera</taxon>
        <taxon>Nematocera</taxon>
        <taxon>Chironomoidea</taxon>
        <taxon>Chironomidae</taxon>
        <taxon>Chironominae</taxon>
        <taxon>Polypedilum</taxon>
        <taxon>Polypedilum</taxon>
    </lineage>
</organism>
<dbReference type="AlphaFoldDB" id="A0A9J6BJ13"/>
<evidence type="ECO:0000313" key="2">
    <source>
        <dbReference type="EMBL" id="KAG5669406.1"/>
    </source>
</evidence>
<dbReference type="Proteomes" id="UP001107558">
    <property type="component" value="Chromosome 4"/>
</dbReference>
<dbReference type="EMBL" id="JADBJN010000004">
    <property type="protein sequence ID" value="KAG5669406.1"/>
    <property type="molecule type" value="Genomic_DNA"/>
</dbReference>
<proteinExistence type="predicted"/>
<evidence type="ECO:0000313" key="3">
    <source>
        <dbReference type="Proteomes" id="UP001107558"/>
    </source>
</evidence>
<name>A0A9J6BJ13_POLVA</name>
<comment type="caution">
    <text evidence="2">The sequence shown here is derived from an EMBL/GenBank/DDBJ whole genome shotgun (WGS) entry which is preliminary data.</text>
</comment>
<feature type="chain" id="PRO_5039927770" evidence="1">
    <location>
        <begin position="23"/>
        <end position="158"/>
    </location>
</feature>
<gene>
    <name evidence="2" type="ORF">PVAND_017293</name>
</gene>
<keyword evidence="1" id="KW-0732">Signal</keyword>
<protein>
    <submittedName>
        <fullName evidence="2">Uncharacterized protein</fullName>
    </submittedName>
</protein>
<evidence type="ECO:0000256" key="1">
    <source>
        <dbReference type="SAM" id="SignalP"/>
    </source>
</evidence>
<feature type="signal peptide" evidence="1">
    <location>
        <begin position="1"/>
        <end position="22"/>
    </location>
</feature>
<keyword evidence="3" id="KW-1185">Reference proteome</keyword>